<evidence type="ECO:0000256" key="2">
    <source>
        <dbReference type="ARBA" id="ARBA00004141"/>
    </source>
</evidence>
<evidence type="ECO:0000256" key="10">
    <source>
        <dbReference type="ARBA" id="ARBA00044501"/>
    </source>
</evidence>
<evidence type="ECO:0000256" key="1">
    <source>
        <dbReference type="ARBA" id="ARBA00001970"/>
    </source>
</evidence>
<keyword evidence="4" id="KW-0479">Metal-binding</keyword>
<evidence type="ECO:0000256" key="11">
    <source>
        <dbReference type="ARBA" id="ARBA00048044"/>
    </source>
</evidence>
<feature type="transmembrane region" description="Helical" evidence="12">
    <location>
        <begin position="66"/>
        <end position="85"/>
    </location>
</feature>
<dbReference type="Pfam" id="PF02628">
    <property type="entry name" value="COX15-CtaA"/>
    <property type="match status" value="2"/>
</dbReference>
<evidence type="ECO:0000313" key="14">
    <source>
        <dbReference type="Proteomes" id="UP001064489"/>
    </source>
</evidence>
<dbReference type="PANTHER" id="PTHR23289:SF2">
    <property type="entry name" value="CYTOCHROME C OXIDASE ASSEMBLY PROTEIN COX15 HOMOLOG"/>
    <property type="match status" value="1"/>
</dbReference>
<keyword evidence="3 12" id="KW-0812">Transmembrane</keyword>
<sequence length="395" mass="43115">MVKSGLEESPSEYAQPRVSPYCLAAHLISAFVIYSGLFWTGLSVVMPEPPAESVTWVHGAAKVKKLALPVSFIVGITAISGAFVAGNDAESPSEYAQPRVSPYCLAAHLISAFVIYSGLFWTGLSVVMPEPPAESVTWVHGAAKVKKLALPVSFIVGITAISGAFVAGNDAGHAYNIFPKMGDTWISDDIFGMKPLIRNFFENTSAVHLDHRILATTTLFSIGALWLATKKLDIHPAIRSLIGSTVGMAALQVTLGISTLLSYVLVLARRIRKTLDASLKAHKENLIDLKDRDASVTRKRHARGKAKIGEKTTIERQAMSMHSLIGSSNLESSYSYYKDGEYEGKPSDEVPYRGMTIRRHLGIDKELEGLRDVIVKDMKRLKEEVTKMKARTGAR</sequence>
<keyword evidence="14" id="KW-1185">Reference proteome</keyword>
<evidence type="ECO:0000256" key="5">
    <source>
        <dbReference type="ARBA" id="ARBA00022989"/>
    </source>
</evidence>
<dbReference type="GO" id="GO:0016653">
    <property type="term" value="F:oxidoreductase activity, acting on NAD(P)H, heme protein as acceptor"/>
    <property type="evidence" value="ECO:0007669"/>
    <property type="project" value="TreeGrafter"/>
</dbReference>
<reference evidence="13" key="1">
    <citation type="journal article" date="2022" name="Plant J.">
        <title>Strategies of tolerance reflected in two North American maple genomes.</title>
        <authorList>
            <person name="McEvoy S.L."/>
            <person name="Sezen U.U."/>
            <person name="Trouern-Trend A."/>
            <person name="McMahon S.M."/>
            <person name="Schaberg P.G."/>
            <person name="Yang J."/>
            <person name="Wegrzyn J.L."/>
            <person name="Swenson N.G."/>
        </authorList>
    </citation>
    <scope>NUCLEOTIDE SEQUENCE</scope>
    <source>
        <strain evidence="13">91603</strain>
    </source>
</reference>
<comment type="catalytic activity">
    <reaction evidence="11">
        <text>Fe(II)-heme o + 2 A + H2O = Fe(II)-heme a + 2 AH2</text>
        <dbReference type="Rhea" id="RHEA:63388"/>
        <dbReference type="ChEBI" id="CHEBI:13193"/>
        <dbReference type="ChEBI" id="CHEBI:15377"/>
        <dbReference type="ChEBI" id="CHEBI:17499"/>
        <dbReference type="ChEBI" id="CHEBI:60530"/>
        <dbReference type="ChEBI" id="CHEBI:61715"/>
        <dbReference type="EC" id="1.17.99.9"/>
    </reaction>
    <physiologicalReaction direction="left-to-right" evidence="11">
        <dbReference type="Rhea" id="RHEA:63389"/>
    </physiologicalReaction>
</comment>
<dbReference type="GO" id="GO:0005743">
    <property type="term" value="C:mitochondrial inner membrane"/>
    <property type="evidence" value="ECO:0007669"/>
    <property type="project" value="TreeGrafter"/>
</dbReference>
<feature type="transmembrane region" description="Helical" evidence="12">
    <location>
        <begin position="21"/>
        <end position="46"/>
    </location>
</feature>
<keyword evidence="9 12" id="KW-0472">Membrane</keyword>
<keyword evidence="8" id="KW-0350">Heme biosynthesis</keyword>
<dbReference type="AlphaFoldDB" id="A0AAD5J4P2"/>
<keyword evidence="6" id="KW-0560">Oxidoreductase</keyword>
<name>A0AAD5J4P2_ACENE</name>
<dbReference type="GO" id="GO:0006784">
    <property type="term" value="P:heme A biosynthetic process"/>
    <property type="evidence" value="ECO:0007669"/>
    <property type="project" value="InterPro"/>
</dbReference>
<dbReference type="EMBL" id="JAJSOW010000100">
    <property type="protein sequence ID" value="KAI9185679.1"/>
    <property type="molecule type" value="Genomic_DNA"/>
</dbReference>
<dbReference type="GO" id="GO:0046872">
    <property type="term" value="F:metal ion binding"/>
    <property type="evidence" value="ECO:0007669"/>
    <property type="project" value="UniProtKB-KW"/>
</dbReference>
<dbReference type="Proteomes" id="UP001064489">
    <property type="component" value="Chromosome 3"/>
</dbReference>
<keyword evidence="7" id="KW-0408">Iron</keyword>
<gene>
    <name evidence="13" type="ORF">LWI28_009592</name>
</gene>
<evidence type="ECO:0000256" key="12">
    <source>
        <dbReference type="SAM" id="Phobius"/>
    </source>
</evidence>
<dbReference type="InterPro" id="IPR003780">
    <property type="entry name" value="COX15/CtaA_fam"/>
</dbReference>
<comment type="pathway">
    <text evidence="10">Porphyrin-containing compound metabolism; heme A biosynthesis; heme A from heme O: step 1/1.</text>
</comment>
<comment type="subcellular location">
    <subcellularLocation>
        <location evidence="2">Membrane</location>
        <topology evidence="2">Multi-pass membrane protein</topology>
    </subcellularLocation>
</comment>
<protein>
    <submittedName>
        <fullName evidence="13">Uncharacterized protein</fullName>
    </submittedName>
</protein>
<organism evidence="13 14">
    <name type="scientific">Acer negundo</name>
    <name type="common">Box elder</name>
    <dbReference type="NCBI Taxonomy" id="4023"/>
    <lineage>
        <taxon>Eukaryota</taxon>
        <taxon>Viridiplantae</taxon>
        <taxon>Streptophyta</taxon>
        <taxon>Embryophyta</taxon>
        <taxon>Tracheophyta</taxon>
        <taxon>Spermatophyta</taxon>
        <taxon>Magnoliopsida</taxon>
        <taxon>eudicotyledons</taxon>
        <taxon>Gunneridae</taxon>
        <taxon>Pentapetalae</taxon>
        <taxon>rosids</taxon>
        <taxon>malvids</taxon>
        <taxon>Sapindales</taxon>
        <taxon>Sapindaceae</taxon>
        <taxon>Hippocastanoideae</taxon>
        <taxon>Acereae</taxon>
        <taxon>Acer</taxon>
    </lineage>
</organism>
<feature type="transmembrane region" description="Helical" evidence="12">
    <location>
        <begin position="241"/>
        <end position="266"/>
    </location>
</feature>
<evidence type="ECO:0000256" key="6">
    <source>
        <dbReference type="ARBA" id="ARBA00023002"/>
    </source>
</evidence>
<reference evidence="13" key="2">
    <citation type="submission" date="2023-02" db="EMBL/GenBank/DDBJ databases">
        <authorList>
            <person name="Swenson N.G."/>
            <person name="Wegrzyn J.L."/>
            <person name="Mcevoy S.L."/>
        </authorList>
    </citation>
    <scope>NUCLEOTIDE SEQUENCE</scope>
    <source>
        <strain evidence="13">91603</strain>
        <tissue evidence="13">Leaf</tissue>
    </source>
</reference>
<dbReference type="InterPro" id="IPR023754">
    <property type="entry name" value="HemeA_Synthase_type2"/>
</dbReference>
<proteinExistence type="predicted"/>
<comment type="cofactor">
    <cofactor evidence="1">
        <name>heme b</name>
        <dbReference type="ChEBI" id="CHEBI:60344"/>
    </cofactor>
</comment>
<feature type="transmembrane region" description="Helical" evidence="12">
    <location>
        <begin position="148"/>
        <end position="167"/>
    </location>
</feature>
<evidence type="ECO:0000313" key="13">
    <source>
        <dbReference type="EMBL" id="KAI9185679.1"/>
    </source>
</evidence>
<feature type="transmembrane region" description="Helical" evidence="12">
    <location>
        <begin position="105"/>
        <end position="128"/>
    </location>
</feature>
<evidence type="ECO:0000256" key="4">
    <source>
        <dbReference type="ARBA" id="ARBA00022723"/>
    </source>
</evidence>
<keyword evidence="5 12" id="KW-1133">Transmembrane helix</keyword>
<evidence type="ECO:0000256" key="8">
    <source>
        <dbReference type="ARBA" id="ARBA00023133"/>
    </source>
</evidence>
<dbReference type="GO" id="GO:0120547">
    <property type="term" value="F:heme A synthase activity"/>
    <property type="evidence" value="ECO:0007669"/>
    <property type="project" value="UniProtKB-EC"/>
</dbReference>
<comment type="caution">
    <text evidence="13">The sequence shown here is derived from an EMBL/GenBank/DDBJ whole genome shotgun (WGS) entry which is preliminary data.</text>
</comment>
<accession>A0AAD5J4P2</accession>
<evidence type="ECO:0000256" key="7">
    <source>
        <dbReference type="ARBA" id="ARBA00023004"/>
    </source>
</evidence>
<evidence type="ECO:0000256" key="9">
    <source>
        <dbReference type="ARBA" id="ARBA00023136"/>
    </source>
</evidence>
<dbReference type="PANTHER" id="PTHR23289">
    <property type="entry name" value="CYTOCHROME C OXIDASE ASSEMBLY PROTEIN COX15"/>
    <property type="match status" value="1"/>
</dbReference>
<evidence type="ECO:0000256" key="3">
    <source>
        <dbReference type="ARBA" id="ARBA00022692"/>
    </source>
</evidence>